<dbReference type="EMBL" id="BQNB010017410">
    <property type="protein sequence ID" value="GJT62845.1"/>
    <property type="molecule type" value="Genomic_DNA"/>
</dbReference>
<reference evidence="1" key="2">
    <citation type="submission" date="2022-01" db="EMBL/GenBank/DDBJ databases">
        <authorList>
            <person name="Yamashiro T."/>
            <person name="Shiraishi A."/>
            <person name="Satake H."/>
            <person name="Nakayama K."/>
        </authorList>
    </citation>
    <scope>NUCLEOTIDE SEQUENCE</scope>
</reference>
<reference evidence="1" key="1">
    <citation type="journal article" date="2022" name="Int. J. Mol. Sci.">
        <title>Draft Genome of Tanacetum Coccineum: Genomic Comparison of Closely Related Tanacetum-Family Plants.</title>
        <authorList>
            <person name="Yamashiro T."/>
            <person name="Shiraishi A."/>
            <person name="Nakayama K."/>
            <person name="Satake H."/>
        </authorList>
    </citation>
    <scope>NUCLEOTIDE SEQUENCE</scope>
</reference>
<accession>A0ABQ5FHR3</accession>
<evidence type="ECO:0000313" key="1">
    <source>
        <dbReference type="EMBL" id="GJT62845.1"/>
    </source>
</evidence>
<gene>
    <name evidence="1" type="ORF">Tco_1006378</name>
</gene>
<keyword evidence="2" id="KW-1185">Reference proteome</keyword>
<evidence type="ECO:0000313" key="2">
    <source>
        <dbReference type="Proteomes" id="UP001151760"/>
    </source>
</evidence>
<protein>
    <submittedName>
        <fullName evidence="1">Uncharacterized protein</fullName>
    </submittedName>
</protein>
<name>A0ABQ5FHR3_9ASTR</name>
<proteinExistence type="predicted"/>
<organism evidence="1 2">
    <name type="scientific">Tanacetum coccineum</name>
    <dbReference type="NCBI Taxonomy" id="301880"/>
    <lineage>
        <taxon>Eukaryota</taxon>
        <taxon>Viridiplantae</taxon>
        <taxon>Streptophyta</taxon>
        <taxon>Embryophyta</taxon>
        <taxon>Tracheophyta</taxon>
        <taxon>Spermatophyta</taxon>
        <taxon>Magnoliopsida</taxon>
        <taxon>eudicotyledons</taxon>
        <taxon>Gunneridae</taxon>
        <taxon>Pentapetalae</taxon>
        <taxon>asterids</taxon>
        <taxon>campanulids</taxon>
        <taxon>Asterales</taxon>
        <taxon>Asteraceae</taxon>
        <taxon>Asteroideae</taxon>
        <taxon>Anthemideae</taxon>
        <taxon>Anthemidinae</taxon>
        <taxon>Tanacetum</taxon>
    </lineage>
</organism>
<comment type="caution">
    <text evidence="1">The sequence shown here is derived from an EMBL/GenBank/DDBJ whole genome shotgun (WGS) entry which is preliminary data.</text>
</comment>
<dbReference type="Proteomes" id="UP001151760">
    <property type="component" value="Unassembled WGS sequence"/>
</dbReference>
<sequence>MSIRFALTGWCRIEEVPRCSLQGALMVIPEALMAGFGVSPRVQIGYALSPWMLTIMGGGAKNLMLSLLDFNKKLYNSLGRAPNRCSSSIGKTQGVVIVHSRNRLGRLDHGLTEF</sequence>